<feature type="transmembrane region" description="Helical" evidence="4">
    <location>
        <begin position="392"/>
        <end position="410"/>
    </location>
</feature>
<gene>
    <name evidence="5" type="ORF">JN12_01034</name>
</gene>
<organism evidence="5 6">
    <name type="scientific">Geobacter argillaceus</name>
    <dbReference type="NCBI Taxonomy" id="345631"/>
    <lineage>
        <taxon>Bacteria</taxon>
        <taxon>Pseudomonadati</taxon>
        <taxon>Thermodesulfobacteriota</taxon>
        <taxon>Desulfuromonadia</taxon>
        <taxon>Geobacterales</taxon>
        <taxon>Geobacteraceae</taxon>
        <taxon>Geobacter</taxon>
    </lineage>
</organism>
<dbReference type="InterPro" id="IPR052346">
    <property type="entry name" value="O-mannosyl-transferase_TMTC"/>
</dbReference>
<evidence type="ECO:0000256" key="2">
    <source>
        <dbReference type="ARBA" id="ARBA00022803"/>
    </source>
</evidence>
<keyword evidence="1" id="KW-0677">Repeat</keyword>
<keyword evidence="4" id="KW-1133">Transmembrane helix</keyword>
<accession>A0A562WQW8</accession>
<comment type="caution">
    <text evidence="5">The sequence shown here is derived from an EMBL/GenBank/DDBJ whole genome shotgun (WGS) entry which is preliminary data.</text>
</comment>
<dbReference type="AlphaFoldDB" id="A0A562WQW8"/>
<dbReference type="SUPFAM" id="SSF48452">
    <property type="entry name" value="TPR-like"/>
    <property type="match status" value="1"/>
</dbReference>
<protein>
    <submittedName>
        <fullName evidence="5">Tetratricopeptide repeat protein</fullName>
    </submittedName>
</protein>
<feature type="transmembrane region" description="Helical" evidence="4">
    <location>
        <begin position="217"/>
        <end position="236"/>
    </location>
</feature>
<dbReference type="Pfam" id="PF13432">
    <property type="entry name" value="TPR_16"/>
    <property type="match status" value="1"/>
</dbReference>
<dbReference type="Gene3D" id="1.25.40.10">
    <property type="entry name" value="Tetratricopeptide repeat domain"/>
    <property type="match status" value="2"/>
</dbReference>
<evidence type="ECO:0000313" key="5">
    <source>
        <dbReference type="EMBL" id="TWJ32592.1"/>
    </source>
</evidence>
<name>A0A562WQW8_9BACT</name>
<dbReference type="EMBL" id="VLLN01000004">
    <property type="protein sequence ID" value="TWJ32592.1"/>
    <property type="molecule type" value="Genomic_DNA"/>
</dbReference>
<feature type="transmembrane region" description="Helical" evidence="4">
    <location>
        <begin position="23"/>
        <end position="45"/>
    </location>
</feature>
<dbReference type="Pfam" id="PF00515">
    <property type="entry name" value="TPR_1"/>
    <property type="match status" value="1"/>
</dbReference>
<dbReference type="PANTHER" id="PTHR44227">
    <property type="match status" value="1"/>
</dbReference>
<feature type="repeat" description="TPR" evidence="3">
    <location>
        <begin position="538"/>
        <end position="571"/>
    </location>
</feature>
<feature type="transmembrane region" description="Helical" evidence="4">
    <location>
        <begin position="98"/>
        <end position="121"/>
    </location>
</feature>
<feature type="transmembrane region" description="Helical" evidence="4">
    <location>
        <begin position="164"/>
        <end position="182"/>
    </location>
</feature>
<feature type="transmembrane region" description="Helical" evidence="4">
    <location>
        <begin position="194"/>
        <end position="210"/>
    </location>
</feature>
<feature type="transmembrane region" description="Helical" evidence="4">
    <location>
        <begin position="242"/>
        <end position="261"/>
    </location>
</feature>
<feature type="transmembrane region" description="Helical" evidence="4">
    <location>
        <begin position="133"/>
        <end position="152"/>
    </location>
</feature>
<dbReference type="SMART" id="SM00028">
    <property type="entry name" value="TPR"/>
    <property type="match status" value="3"/>
</dbReference>
<sequence length="615" mass="67363">MEIPGLPGRYVGLITGTSRRDGWYRLALIVIAGLLAYANSMTFPFTFDDMVNIMGNPQIKDLGSLMTPSLLKSGRALGVFSFALNYRLHGDWVVGYHLVNLFVHLSAALTLYGLITLLWLSPLVSQGIAPPRAGHGRGIALFAALLFVSHPVQTQAVTYIVQRFTSLATLFYLLAAVCYVRARLALNGAGSARRGPSVGYFALAFLAALLSMRTKEIAFTLPLMLIFLELLCFRGTLRARLLPISLFLMTMAIIPLSLVGIRGGMTGLLAAADQATRVQTIISRTDYLLTQFRVVATYLRLLIFPVNQNLDYEVAFSHTLADPAVLGGLALHLALLGLAVWCVVRSRPSASPAFLPAPHLRLVAIGIGWFYIALLVESSVIPIIDPIFEHRVYLPSAGAFLAISSVVIGLAGHRERVLSSACLAMTLLCLVFAVATVKRNRVWSSEASLWEDVTRKSPNLSRPWNNLGYAYLKRKEPARALPALIRSISLDPGHPDAWNNVGLALTQLGSYLGRFDRTVELFRDLSAVNADAQTLWFAKAHNNLGLAYDYLGRPVDAIASFRKSLDMDPDYAPAHYNMGLACLATGDQACVIEQYLSLVQLRSGFAPMLEARMRR</sequence>
<evidence type="ECO:0000256" key="4">
    <source>
        <dbReference type="SAM" id="Phobius"/>
    </source>
</evidence>
<dbReference type="PANTHER" id="PTHR44227:SF3">
    <property type="entry name" value="PROTEIN O-MANNOSYL-TRANSFERASE TMTC4"/>
    <property type="match status" value="1"/>
</dbReference>
<dbReference type="InterPro" id="IPR011990">
    <property type="entry name" value="TPR-like_helical_dom_sf"/>
</dbReference>
<evidence type="ECO:0000256" key="3">
    <source>
        <dbReference type="PROSITE-ProRule" id="PRU00339"/>
    </source>
</evidence>
<feature type="repeat" description="TPR" evidence="3">
    <location>
        <begin position="461"/>
        <end position="494"/>
    </location>
</feature>
<keyword evidence="4" id="KW-0812">Transmembrane</keyword>
<dbReference type="PROSITE" id="PS50005">
    <property type="entry name" value="TPR"/>
    <property type="match status" value="2"/>
</dbReference>
<keyword evidence="6" id="KW-1185">Reference proteome</keyword>
<reference evidence="5 6" key="1">
    <citation type="submission" date="2019-07" db="EMBL/GenBank/DDBJ databases">
        <title>Genomic Encyclopedia of Archaeal and Bacterial Type Strains, Phase II (KMG-II): from individual species to whole genera.</title>
        <authorList>
            <person name="Goeker M."/>
        </authorList>
    </citation>
    <scope>NUCLEOTIDE SEQUENCE [LARGE SCALE GENOMIC DNA]</scope>
    <source>
        <strain evidence="5 6">ATCC BAA-1139</strain>
    </source>
</reference>
<proteinExistence type="predicted"/>
<feature type="transmembrane region" description="Helical" evidence="4">
    <location>
        <begin position="324"/>
        <end position="344"/>
    </location>
</feature>
<dbReference type="PROSITE" id="PS50293">
    <property type="entry name" value="TPR_REGION"/>
    <property type="match status" value="1"/>
</dbReference>
<evidence type="ECO:0000256" key="1">
    <source>
        <dbReference type="ARBA" id="ARBA00022737"/>
    </source>
</evidence>
<keyword evidence="2 3" id="KW-0802">TPR repeat</keyword>
<feature type="transmembrane region" description="Helical" evidence="4">
    <location>
        <begin position="417"/>
        <end position="437"/>
    </location>
</feature>
<evidence type="ECO:0000313" key="6">
    <source>
        <dbReference type="Proteomes" id="UP000319449"/>
    </source>
</evidence>
<dbReference type="InterPro" id="IPR019734">
    <property type="entry name" value="TPR_rpt"/>
</dbReference>
<dbReference type="Proteomes" id="UP000319449">
    <property type="component" value="Unassembled WGS sequence"/>
</dbReference>
<keyword evidence="4" id="KW-0472">Membrane</keyword>